<feature type="compositionally biased region" description="Acidic residues" evidence="1">
    <location>
        <begin position="146"/>
        <end position="163"/>
    </location>
</feature>
<evidence type="ECO:0000259" key="2">
    <source>
        <dbReference type="Pfam" id="PF22980"/>
    </source>
</evidence>
<evidence type="ECO:0000256" key="1">
    <source>
        <dbReference type="SAM" id="MobiDB-lite"/>
    </source>
</evidence>
<dbReference type="Pfam" id="PF22980">
    <property type="entry name" value="Myb_DNA-bind_8"/>
    <property type="match status" value="1"/>
</dbReference>
<gene>
    <name evidence="3" type="ORF">BJX66DRAFT_339470</name>
</gene>
<reference evidence="3 4" key="1">
    <citation type="submission" date="2024-07" db="EMBL/GenBank/DDBJ databases">
        <title>Section-level genome sequencing and comparative genomics of Aspergillus sections Usti and Cavernicolus.</title>
        <authorList>
            <consortium name="Lawrence Berkeley National Laboratory"/>
            <person name="Nybo J.L."/>
            <person name="Vesth T.C."/>
            <person name="Theobald S."/>
            <person name="Frisvad J.C."/>
            <person name="Larsen T.O."/>
            <person name="Kjaerboelling I."/>
            <person name="Rothschild-Mancinelli K."/>
            <person name="Lyhne E.K."/>
            <person name="Kogle M.E."/>
            <person name="Barry K."/>
            <person name="Clum A."/>
            <person name="Na H."/>
            <person name="Ledsgaard L."/>
            <person name="Lin J."/>
            <person name="Lipzen A."/>
            <person name="Kuo A."/>
            <person name="Riley R."/>
            <person name="Mondo S."/>
            <person name="Labutti K."/>
            <person name="Haridas S."/>
            <person name="Pangalinan J."/>
            <person name="Salamov A.A."/>
            <person name="Simmons B.A."/>
            <person name="Magnuson J.K."/>
            <person name="Chen J."/>
            <person name="Drula E."/>
            <person name="Henrissat B."/>
            <person name="Wiebenga A."/>
            <person name="Lubbers R.J."/>
            <person name="Gomes A.C."/>
            <person name="Makela M.R."/>
            <person name="Stajich J."/>
            <person name="Grigoriev I.V."/>
            <person name="Mortensen U.H."/>
            <person name="De Vries R.P."/>
            <person name="Baker S.E."/>
            <person name="Andersen M.R."/>
        </authorList>
    </citation>
    <scope>NUCLEOTIDE SEQUENCE [LARGE SCALE GENOMIC DNA]</scope>
    <source>
        <strain evidence="3 4">CBS 209.92</strain>
    </source>
</reference>
<feature type="compositionally biased region" description="Low complexity" evidence="1">
    <location>
        <begin position="73"/>
        <end position="89"/>
    </location>
</feature>
<organism evidence="3 4">
    <name type="scientific">Aspergillus keveii</name>
    <dbReference type="NCBI Taxonomy" id="714993"/>
    <lineage>
        <taxon>Eukaryota</taxon>
        <taxon>Fungi</taxon>
        <taxon>Dikarya</taxon>
        <taxon>Ascomycota</taxon>
        <taxon>Pezizomycotina</taxon>
        <taxon>Eurotiomycetes</taxon>
        <taxon>Eurotiomycetidae</taxon>
        <taxon>Eurotiales</taxon>
        <taxon>Aspergillaceae</taxon>
        <taxon>Aspergillus</taxon>
        <taxon>Aspergillus subgen. Nidulantes</taxon>
    </lineage>
</organism>
<proteinExistence type="predicted"/>
<sequence length="163" mass="17222">MPANSLPDPSLMFLYLCLVHSDYTKIDFKAVGAATGLKDTAARMRHSRLKKLIESGMVDGRVNLKPTDGVPDAGGPASSPTTATSTTMGAGTGDSTEEDEEMVSAPASPQKKRKVATPKAKGRKGVEKGSKKKTAKAKGKTSKEENGDEDADYDLMDEVMGDD</sequence>
<evidence type="ECO:0000313" key="4">
    <source>
        <dbReference type="Proteomes" id="UP001610563"/>
    </source>
</evidence>
<evidence type="ECO:0000313" key="3">
    <source>
        <dbReference type="EMBL" id="KAL2789187.1"/>
    </source>
</evidence>
<dbReference type="Proteomes" id="UP001610563">
    <property type="component" value="Unassembled WGS sequence"/>
</dbReference>
<feature type="domain" description="Myb-like DNA-binding" evidence="2">
    <location>
        <begin position="8"/>
        <end position="54"/>
    </location>
</feature>
<dbReference type="EMBL" id="JBFTWV010000067">
    <property type="protein sequence ID" value="KAL2789187.1"/>
    <property type="molecule type" value="Genomic_DNA"/>
</dbReference>
<comment type="caution">
    <text evidence="3">The sequence shown here is derived from an EMBL/GenBank/DDBJ whole genome shotgun (WGS) entry which is preliminary data.</text>
</comment>
<keyword evidence="4" id="KW-1185">Reference proteome</keyword>
<name>A0ABR4G104_9EURO</name>
<protein>
    <recommendedName>
        <fullName evidence="2">Myb-like DNA-binding domain-containing protein</fullName>
    </recommendedName>
</protein>
<feature type="compositionally biased region" description="Basic residues" evidence="1">
    <location>
        <begin position="130"/>
        <end position="140"/>
    </location>
</feature>
<feature type="compositionally biased region" description="Basic residues" evidence="1">
    <location>
        <begin position="110"/>
        <end position="123"/>
    </location>
</feature>
<accession>A0ABR4G104</accession>
<dbReference type="InterPro" id="IPR054505">
    <property type="entry name" value="Myb_DNA-bind_8"/>
</dbReference>
<feature type="region of interest" description="Disordered" evidence="1">
    <location>
        <begin position="60"/>
        <end position="163"/>
    </location>
</feature>